<keyword evidence="1" id="KW-0472">Membrane</keyword>
<sequence>MLTAAAVVKAIFIPLASAIVLAFFFRRSAPPRRVTAAFFIGGWGAFLLHSAILRSVPPVLPPDQFYAATLGQAFTSAFVEAAVPEEFAKGGWILLFLYIWRNEFSPHGAFAGALIGLGFSMRENLAYAATVEEWRGFAVMSHGAWGAVTGRLLQWALETPPGRFWKALWAFVPSILLHGLMDAMIFVVDVLEPPVTGVSAKTHPQEDVGLASLIPMLGACAAALFSWIWAIRCLRLARQRMQRIAGRSATPGGITRHRP</sequence>
<feature type="transmembrane region" description="Helical" evidence="1">
    <location>
        <begin position="34"/>
        <end position="53"/>
    </location>
</feature>
<dbReference type="KEGG" id="acaf:CA12_20010"/>
<keyword evidence="1" id="KW-1133">Transmembrane helix</keyword>
<evidence type="ECO:0000313" key="3">
    <source>
        <dbReference type="Proteomes" id="UP000318741"/>
    </source>
</evidence>
<accession>A0A517P948</accession>
<dbReference type="AlphaFoldDB" id="A0A517P948"/>
<keyword evidence="1" id="KW-0812">Transmembrane</keyword>
<feature type="transmembrane region" description="Helical" evidence="1">
    <location>
        <begin position="165"/>
        <end position="188"/>
    </location>
</feature>
<evidence type="ECO:0000313" key="2">
    <source>
        <dbReference type="EMBL" id="QDT15903.1"/>
    </source>
</evidence>
<dbReference type="PANTHER" id="PTHR36844">
    <property type="entry name" value="PROTEASE PRSW"/>
    <property type="match status" value="1"/>
</dbReference>
<dbReference type="InterPro" id="IPR026898">
    <property type="entry name" value="PrsW"/>
</dbReference>
<organism evidence="2 3">
    <name type="scientific">Alienimonas californiensis</name>
    <dbReference type="NCBI Taxonomy" id="2527989"/>
    <lineage>
        <taxon>Bacteria</taxon>
        <taxon>Pseudomonadati</taxon>
        <taxon>Planctomycetota</taxon>
        <taxon>Planctomycetia</taxon>
        <taxon>Planctomycetales</taxon>
        <taxon>Planctomycetaceae</taxon>
        <taxon>Alienimonas</taxon>
    </lineage>
</organism>
<evidence type="ECO:0008006" key="4">
    <source>
        <dbReference type="Google" id="ProtNLM"/>
    </source>
</evidence>
<name>A0A517P948_9PLAN</name>
<dbReference type="RefSeq" id="WP_145358798.1">
    <property type="nucleotide sequence ID" value="NZ_CP036265.1"/>
</dbReference>
<feature type="transmembrane region" description="Helical" evidence="1">
    <location>
        <begin position="6"/>
        <end position="25"/>
    </location>
</feature>
<dbReference type="EMBL" id="CP036265">
    <property type="protein sequence ID" value="QDT15903.1"/>
    <property type="molecule type" value="Genomic_DNA"/>
</dbReference>
<gene>
    <name evidence="2" type="ORF">CA12_20010</name>
</gene>
<reference evidence="2 3" key="1">
    <citation type="submission" date="2019-02" db="EMBL/GenBank/DDBJ databases">
        <title>Deep-cultivation of Planctomycetes and their phenomic and genomic characterization uncovers novel biology.</title>
        <authorList>
            <person name="Wiegand S."/>
            <person name="Jogler M."/>
            <person name="Boedeker C."/>
            <person name="Pinto D."/>
            <person name="Vollmers J."/>
            <person name="Rivas-Marin E."/>
            <person name="Kohn T."/>
            <person name="Peeters S.H."/>
            <person name="Heuer A."/>
            <person name="Rast P."/>
            <person name="Oberbeckmann S."/>
            <person name="Bunk B."/>
            <person name="Jeske O."/>
            <person name="Meyerdierks A."/>
            <person name="Storesund J.E."/>
            <person name="Kallscheuer N."/>
            <person name="Luecker S."/>
            <person name="Lage O.M."/>
            <person name="Pohl T."/>
            <person name="Merkel B.J."/>
            <person name="Hornburger P."/>
            <person name="Mueller R.-W."/>
            <person name="Bruemmer F."/>
            <person name="Labrenz M."/>
            <person name="Spormann A.M."/>
            <person name="Op den Camp H."/>
            <person name="Overmann J."/>
            <person name="Amann R."/>
            <person name="Jetten M.S.M."/>
            <person name="Mascher T."/>
            <person name="Medema M.H."/>
            <person name="Devos D.P."/>
            <person name="Kaster A.-K."/>
            <person name="Ovreas L."/>
            <person name="Rohde M."/>
            <person name="Galperin M.Y."/>
            <person name="Jogler C."/>
        </authorList>
    </citation>
    <scope>NUCLEOTIDE SEQUENCE [LARGE SCALE GENOMIC DNA]</scope>
    <source>
        <strain evidence="2 3">CA12</strain>
    </source>
</reference>
<keyword evidence="3" id="KW-1185">Reference proteome</keyword>
<dbReference type="Proteomes" id="UP000318741">
    <property type="component" value="Chromosome"/>
</dbReference>
<protein>
    <recommendedName>
        <fullName evidence="4">Protease PrsW</fullName>
    </recommendedName>
</protein>
<dbReference type="GO" id="GO:0008233">
    <property type="term" value="F:peptidase activity"/>
    <property type="evidence" value="ECO:0007669"/>
    <property type="project" value="InterPro"/>
</dbReference>
<evidence type="ECO:0000256" key="1">
    <source>
        <dbReference type="SAM" id="Phobius"/>
    </source>
</evidence>
<dbReference type="Pfam" id="PF13367">
    <property type="entry name" value="PrsW-protease"/>
    <property type="match status" value="1"/>
</dbReference>
<feature type="transmembrane region" description="Helical" evidence="1">
    <location>
        <begin position="208"/>
        <end position="231"/>
    </location>
</feature>
<feature type="transmembrane region" description="Helical" evidence="1">
    <location>
        <begin position="104"/>
        <end position="122"/>
    </location>
</feature>
<proteinExistence type="predicted"/>
<dbReference type="PANTHER" id="PTHR36844:SF1">
    <property type="entry name" value="PROTEASE PRSW"/>
    <property type="match status" value="1"/>
</dbReference>